<dbReference type="HAMAP" id="MF_00528">
    <property type="entry name" value="Maf"/>
    <property type="match status" value="1"/>
</dbReference>
<dbReference type="GO" id="GO:0047429">
    <property type="term" value="F:nucleoside triphosphate diphosphatase activity"/>
    <property type="evidence" value="ECO:0007669"/>
    <property type="project" value="InterPro"/>
</dbReference>
<dbReference type="PANTHER" id="PTHR43213:SF5">
    <property type="entry name" value="BIFUNCTIONAL DTTP_UTP PYROPHOSPHATASE_METHYLTRANSFERASE PROTEIN-RELATED"/>
    <property type="match status" value="1"/>
</dbReference>
<dbReference type="InterPro" id="IPR003697">
    <property type="entry name" value="Maf-like"/>
</dbReference>
<gene>
    <name evidence="3" type="ORF">Pmar_PMAR013324</name>
</gene>
<dbReference type="EMBL" id="GG685894">
    <property type="protein sequence ID" value="EEQ99272.1"/>
    <property type="molecule type" value="Genomic_DNA"/>
</dbReference>
<dbReference type="FunCoup" id="C5LVI5">
    <property type="interactions" value="1"/>
</dbReference>
<dbReference type="Pfam" id="PF02545">
    <property type="entry name" value="Maf"/>
    <property type="match status" value="1"/>
</dbReference>
<comment type="cofactor">
    <cofactor evidence="1">
        <name>a divalent metal cation</name>
        <dbReference type="ChEBI" id="CHEBI:60240"/>
    </cofactor>
</comment>
<dbReference type="RefSeq" id="XP_002766555.1">
    <property type="nucleotide sequence ID" value="XM_002766509.1"/>
</dbReference>
<keyword evidence="2" id="KW-0378">Hydrolase</keyword>
<keyword evidence="4" id="KW-1185">Reference proteome</keyword>
<evidence type="ECO:0000256" key="2">
    <source>
        <dbReference type="ARBA" id="ARBA00022801"/>
    </source>
</evidence>
<proteinExistence type="inferred from homology"/>
<dbReference type="AlphaFoldDB" id="C5LVI5"/>
<dbReference type="OMA" id="RDQRMHK"/>
<dbReference type="InterPro" id="IPR029001">
    <property type="entry name" value="ITPase-like_fam"/>
</dbReference>
<dbReference type="PANTHER" id="PTHR43213">
    <property type="entry name" value="BIFUNCTIONAL DTTP/UTP PYROPHOSPHATASE/METHYLTRANSFERASE PROTEIN-RELATED"/>
    <property type="match status" value="1"/>
</dbReference>
<evidence type="ECO:0000313" key="4">
    <source>
        <dbReference type="Proteomes" id="UP000007800"/>
    </source>
</evidence>
<evidence type="ECO:0000256" key="1">
    <source>
        <dbReference type="ARBA" id="ARBA00001968"/>
    </source>
</evidence>
<name>C5LVI5_PERM5</name>
<dbReference type="PIRSF" id="PIRSF006305">
    <property type="entry name" value="Maf"/>
    <property type="match status" value="1"/>
</dbReference>
<dbReference type="GeneID" id="9045278"/>
<sequence length="220" mass="23992">MSALSLLRLVDTLNWNRFVLASKSPRRLELLKTVSGGRLNIEVMGSTFPEDLDKRALKPTEYVLQTATEKCKEVISRLELPTSGRFTMVLSADTVVVSSNGHILEKPDDHAHALEMLKALRGKTHEVSTGVCIVCKWSDGTTKKRQFTTTTKVTFAANITDEDLQAYIETEEPMGKAGSYGIQGIGGLLACKVEGCYSNVVGLPVHDTARAIAEILSDGH</sequence>
<evidence type="ECO:0000313" key="3">
    <source>
        <dbReference type="EMBL" id="EEQ99272.1"/>
    </source>
</evidence>
<dbReference type="InParanoid" id="C5LVI5"/>
<dbReference type="OrthoDB" id="439251at2759"/>
<dbReference type="CDD" id="cd00555">
    <property type="entry name" value="Maf"/>
    <property type="match status" value="1"/>
</dbReference>
<organism evidence="4">
    <name type="scientific">Perkinsus marinus (strain ATCC 50983 / TXsc)</name>
    <dbReference type="NCBI Taxonomy" id="423536"/>
    <lineage>
        <taxon>Eukaryota</taxon>
        <taxon>Sar</taxon>
        <taxon>Alveolata</taxon>
        <taxon>Perkinsozoa</taxon>
        <taxon>Perkinsea</taxon>
        <taxon>Perkinsida</taxon>
        <taxon>Perkinsidae</taxon>
        <taxon>Perkinsus</taxon>
    </lineage>
</organism>
<dbReference type="Gene3D" id="3.90.950.10">
    <property type="match status" value="1"/>
</dbReference>
<protein>
    <submittedName>
        <fullName evidence="3">Maf protein, putative</fullName>
    </submittedName>
</protein>
<accession>C5LVI5</accession>
<dbReference type="SUPFAM" id="SSF52972">
    <property type="entry name" value="ITPase-like"/>
    <property type="match status" value="1"/>
</dbReference>
<dbReference type="Proteomes" id="UP000007800">
    <property type="component" value="Unassembled WGS sequence"/>
</dbReference>
<reference evidence="3 4" key="1">
    <citation type="submission" date="2008-07" db="EMBL/GenBank/DDBJ databases">
        <authorList>
            <person name="El-Sayed N."/>
            <person name="Caler E."/>
            <person name="Inman J."/>
            <person name="Amedeo P."/>
            <person name="Hass B."/>
            <person name="Wortman J."/>
        </authorList>
    </citation>
    <scope>NUCLEOTIDE SEQUENCE [LARGE SCALE GENOMIC DNA]</scope>
    <source>
        <strain evidence="4">ATCC 50983 / TXsc</strain>
    </source>
</reference>
<dbReference type="NCBIfam" id="TIGR00172">
    <property type="entry name" value="maf"/>
    <property type="match status" value="1"/>
</dbReference>